<protein>
    <recommendedName>
        <fullName evidence="3">Transcriptional regulator</fullName>
    </recommendedName>
</protein>
<dbReference type="EMBL" id="CAWUHB010000005">
    <property type="protein sequence ID" value="CAK7212511.1"/>
    <property type="molecule type" value="Genomic_DNA"/>
</dbReference>
<dbReference type="Proteomes" id="UP001642405">
    <property type="component" value="Unassembled WGS sequence"/>
</dbReference>
<dbReference type="PANTHER" id="PTHR35802:SF1">
    <property type="entry name" value="PROTEASE SYNTHASE AND SPORULATION PROTEIN PAI 2"/>
    <property type="match status" value="1"/>
</dbReference>
<accession>A0ABP0AZL4</accession>
<dbReference type="Gene3D" id="2.30.110.10">
    <property type="entry name" value="Electron Transport, Fmn-binding Protein, Chain A"/>
    <property type="match status" value="1"/>
</dbReference>
<name>A0ABP0AZL4_9PEZI</name>
<dbReference type="Pfam" id="PF04299">
    <property type="entry name" value="FMN_bind_2"/>
    <property type="match status" value="1"/>
</dbReference>
<dbReference type="InterPro" id="IPR012349">
    <property type="entry name" value="Split_barrel_FMN-bd"/>
</dbReference>
<evidence type="ECO:0008006" key="3">
    <source>
        <dbReference type="Google" id="ProtNLM"/>
    </source>
</evidence>
<dbReference type="InterPro" id="IPR007396">
    <property type="entry name" value="TR_PAI2-type"/>
</dbReference>
<dbReference type="SUPFAM" id="SSF50475">
    <property type="entry name" value="FMN-binding split barrel"/>
    <property type="match status" value="1"/>
</dbReference>
<evidence type="ECO:0000313" key="1">
    <source>
        <dbReference type="EMBL" id="CAK7212511.1"/>
    </source>
</evidence>
<organism evidence="1 2">
    <name type="scientific">Sporothrix curviconia</name>
    <dbReference type="NCBI Taxonomy" id="1260050"/>
    <lineage>
        <taxon>Eukaryota</taxon>
        <taxon>Fungi</taxon>
        <taxon>Dikarya</taxon>
        <taxon>Ascomycota</taxon>
        <taxon>Pezizomycotina</taxon>
        <taxon>Sordariomycetes</taxon>
        <taxon>Sordariomycetidae</taxon>
        <taxon>Ophiostomatales</taxon>
        <taxon>Ophiostomataceae</taxon>
        <taxon>Sporothrix</taxon>
    </lineage>
</organism>
<reference evidence="1 2" key="1">
    <citation type="submission" date="2024-01" db="EMBL/GenBank/DDBJ databases">
        <authorList>
            <person name="Allen C."/>
            <person name="Tagirdzhanova G."/>
        </authorList>
    </citation>
    <scope>NUCLEOTIDE SEQUENCE [LARGE SCALE GENOMIC DNA]</scope>
</reference>
<gene>
    <name evidence="1" type="ORF">SCUCBS95973_001487</name>
</gene>
<keyword evidence="2" id="KW-1185">Reference proteome</keyword>
<sequence>MYLPKDHVEPSLVALRQLIRDNPLGQMTTAIAVDGFPLLQSSHIPFVLEADDEASETDPGRLLAHMAKANPQVKAMHAAGTAAAGVEANSPGVFALEAEVLVTFTSDVQHYVTPQFYTETKPATAKVVPTWNYATAHVRGRATLYVGGGPVGGARTHPATNDFLAYQLDALSDYGERAIMGFDAKPWKVADAPTPYLDIMRRNIVGLRIDIDVLEGKFKMSQEMREGDRAGVIGGFRGLGSEAGTAMAALVAKKDAAVKAAKAAKASKDASSVAEEKP</sequence>
<comment type="caution">
    <text evidence="1">The sequence shown here is derived from an EMBL/GenBank/DDBJ whole genome shotgun (WGS) entry which is preliminary data.</text>
</comment>
<dbReference type="PANTHER" id="PTHR35802">
    <property type="entry name" value="PROTEASE SYNTHASE AND SPORULATION PROTEIN PAI 2"/>
    <property type="match status" value="1"/>
</dbReference>
<proteinExistence type="predicted"/>
<evidence type="ECO:0000313" key="2">
    <source>
        <dbReference type="Proteomes" id="UP001642405"/>
    </source>
</evidence>